<dbReference type="GO" id="GO:0003700">
    <property type="term" value="F:DNA-binding transcription factor activity"/>
    <property type="evidence" value="ECO:0007669"/>
    <property type="project" value="InterPro"/>
</dbReference>
<dbReference type="GO" id="GO:0000160">
    <property type="term" value="P:phosphorelay signal transduction system"/>
    <property type="evidence" value="ECO:0007669"/>
    <property type="project" value="InterPro"/>
</dbReference>
<keyword evidence="1" id="KW-0805">Transcription regulation</keyword>
<dbReference type="PANTHER" id="PTHR43280:SF28">
    <property type="entry name" value="HTH-TYPE TRANSCRIPTIONAL ACTIVATOR RHAS"/>
    <property type="match status" value="1"/>
</dbReference>
<dbReference type="InterPro" id="IPR011006">
    <property type="entry name" value="CheY-like_superfamily"/>
</dbReference>
<dbReference type="Pfam" id="PF12833">
    <property type="entry name" value="HTH_18"/>
    <property type="match status" value="1"/>
</dbReference>
<feature type="domain" description="Response regulatory" evidence="6">
    <location>
        <begin position="3"/>
        <end position="120"/>
    </location>
</feature>
<keyword evidence="4" id="KW-0597">Phosphoprotein</keyword>
<dbReference type="InterPro" id="IPR018062">
    <property type="entry name" value="HTH_AraC-typ_CS"/>
</dbReference>
<dbReference type="GO" id="GO:0043565">
    <property type="term" value="F:sequence-specific DNA binding"/>
    <property type="evidence" value="ECO:0007669"/>
    <property type="project" value="InterPro"/>
</dbReference>
<dbReference type="KEGG" id="blen:NCTC4824_03667"/>
<dbReference type="SUPFAM" id="SSF52172">
    <property type="entry name" value="CheY-like"/>
    <property type="match status" value="1"/>
</dbReference>
<evidence type="ECO:0000256" key="3">
    <source>
        <dbReference type="ARBA" id="ARBA00023163"/>
    </source>
</evidence>
<keyword evidence="8" id="KW-1185">Reference proteome</keyword>
<dbReference type="InterPro" id="IPR009057">
    <property type="entry name" value="Homeodomain-like_sf"/>
</dbReference>
<dbReference type="Gene3D" id="3.40.50.2300">
    <property type="match status" value="1"/>
</dbReference>
<reference evidence="7 8" key="1">
    <citation type="submission" date="2018-06" db="EMBL/GenBank/DDBJ databases">
        <authorList>
            <consortium name="Pathogen Informatics"/>
            <person name="Doyle S."/>
        </authorList>
    </citation>
    <scope>NUCLEOTIDE SEQUENCE [LARGE SCALE GENOMIC DNA]</scope>
    <source>
        <strain evidence="7 8">NCTC4824</strain>
    </source>
</reference>
<keyword evidence="3" id="KW-0804">Transcription</keyword>
<dbReference type="PRINTS" id="PR00032">
    <property type="entry name" value="HTHARAC"/>
</dbReference>
<dbReference type="PANTHER" id="PTHR43280">
    <property type="entry name" value="ARAC-FAMILY TRANSCRIPTIONAL REGULATOR"/>
    <property type="match status" value="1"/>
</dbReference>
<dbReference type="PROSITE" id="PS00041">
    <property type="entry name" value="HTH_ARAC_FAMILY_1"/>
    <property type="match status" value="1"/>
</dbReference>
<evidence type="ECO:0000313" key="8">
    <source>
        <dbReference type="Proteomes" id="UP000249134"/>
    </source>
</evidence>
<accession>A0A2X4ZP88</accession>
<feature type="modified residue" description="4-aspartylphosphate" evidence="4">
    <location>
        <position position="55"/>
    </location>
</feature>
<dbReference type="InterPro" id="IPR041522">
    <property type="entry name" value="CdaR_GGDEF"/>
</dbReference>
<dbReference type="AlphaFoldDB" id="A0A2X4ZP88"/>
<dbReference type="InterPro" id="IPR001789">
    <property type="entry name" value="Sig_transdc_resp-reg_receiver"/>
</dbReference>
<evidence type="ECO:0000259" key="6">
    <source>
        <dbReference type="PROSITE" id="PS50110"/>
    </source>
</evidence>
<name>A0A2X4ZP88_LEDLE</name>
<protein>
    <submittedName>
        <fullName evidence="7">Two-component response regulator</fullName>
    </submittedName>
</protein>
<dbReference type="Pfam" id="PF17853">
    <property type="entry name" value="GGDEF_2"/>
    <property type="match status" value="1"/>
</dbReference>
<keyword evidence="2" id="KW-0238">DNA-binding</keyword>
<dbReference type="InterPro" id="IPR018060">
    <property type="entry name" value="HTH_AraC"/>
</dbReference>
<dbReference type="SMART" id="SM00448">
    <property type="entry name" value="REC"/>
    <property type="match status" value="1"/>
</dbReference>
<evidence type="ECO:0000256" key="2">
    <source>
        <dbReference type="ARBA" id="ARBA00023125"/>
    </source>
</evidence>
<dbReference type="Gene3D" id="1.10.10.60">
    <property type="entry name" value="Homeodomain-like"/>
    <property type="match status" value="2"/>
</dbReference>
<dbReference type="Proteomes" id="UP000249134">
    <property type="component" value="Chromosome 1"/>
</dbReference>
<organism evidence="7 8">
    <name type="scientific">Lederbergia lenta</name>
    <name type="common">Bacillus lentus</name>
    <dbReference type="NCBI Taxonomy" id="1467"/>
    <lineage>
        <taxon>Bacteria</taxon>
        <taxon>Bacillati</taxon>
        <taxon>Bacillota</taxon>
        <taxon>Bacilli</taxon>
        <taxon>Bacillales</taxon>
        <taxon>Bacillaceae</taxon>
        <taxon>Lederbergia</taxon>
    </lineage>
</organism>
<dbReference type="PROSITE" id="PS01124">
    <property type="entry name" value="HTH_ARAC_FAMILY_2"/>
    <property type="match status" value="1"/>
</dbReference>
<evidence type="ECO:0000256" key="4">
    <source>
        <dbReference type="PROSITE-ProRule" id="PRU00169"/>
    </source>
</evidence>
<dbReference type="CDD" id="cd17536">
    <property type="entry name" value="REC_YesN-like"/>
    <property type="match status" value="1"/>
</dbReference>
<dbReference type="PROSITE" id="PS50110">
    <property type="entry name" value="RESPONSE_REGULATORY"/>
    <property type="match status" value="1"/>
</dbReference>
<dbReference type="InterPro" id="IPR020449">
    <property type="entry name" value="Tscrpt_reg_AraC-type_HTH"/>
</dbReference>
<dbReference type="EMBL" id="LS483476">
    <property type="protein sequence ID" value="SQI62224.1"/>
    <property type="molecule type" value="Genomic_DNA"/>
</dbReference>
<sequence length="523" mass="61379">MIKIMIVDDERIERKSLRKTICDEYQENVEIKEAENGRTAIMIAEEFRPDIIFMDIKMPGINGIEAAQKIKNRNSDTKFIMVTAFDTFEYAREVMKIGVTEYLLKPSTQEEVLTSLESVMNEVNNSRNKRREEITLIDNYRRALSIVQSKVITSLLMGEIDEGGILDLQDGWEQDFEKKSFAMVFDFNKEEGDVKTFTDLIQRELEQSFYRSFIGTIGHNRLPVLIQLKRDERIDTHTIRRRALLCGRGIVASFRKRFPGNDVKIGIGTAYDEIESFVHSYHEAIYALTTSTSSNSIVYYSQVVRERTEANSYPYQLENRLLEAITTGEKEECIQLFDTYFYAIEKYCNHSLEGIKQKLTEFNIVLNRQMINIEQHFQTTNNYLHTTNLLELHQKTKEELLHVTQSIQSMYHTHKKDVIMITKEYMEKNYHKPITLEEVGEMVHLSPHYFSKMFKIRTGRSFIDYLTDIRVERAKELMHTHEKNIKEICYAVGYNDPNYFSRVFKKMTGFSPSEYRQEVLSSS</sequence>
<dbReference type="RefSeq" id="WP_066141212.1">
    <property type="nucleotide sequence ID" value="NZ_CBCSGM010000003.1"/>
</dbReference>
<evidence type="ECO:0000313" key="7">
    <source>
        <dbReference type="EMBL" id="SQI62224.1"/>
    </source>
</evidence>
<dbReference type="SUPFAM" id="SSF46689">
    <property type="entry name" value="Homeodomain-like"/>
    <property type="match status" value="2"/>
</dbReference>
<feature type="domain" description="HTH araC/xylS-type" evidence="5">
    <location>
        <begin position="420"/>
        <end position="518"/>
    </location>
</feature>
<evidence type="ECO:0000256" key="1">
    <source>
        <dbReference type="ARBA" id="ARBA00023015"/>
    </source>
</evidence>
<dbReference type="Pfam" id="PF00072">
    <property type="entry name" value="Response_reg"/>
    <property type="match status" value="1"/>
</dbReference>
<evidence type="ECO:0000259" key="5">
    <source>
        <dbReference type="PROSITE" id="PS01124"/>
    </source>
</evidence>
<dbReference type="SMART" id="SM00342">
    <property type="entry name" value="HTH_ARAC"/>
    <property type="match status" value="1"/>
</dbReference>
<proteinExistence type="predicted"/>
<gene>
    <name evidence="7" type="primary">btr_6</name>
    <name evidence="7" type="ORF">NCTC4824_03667</name>
</gene>
<dbReference type="STRING" id="1348624.GCA_001591545_02115"/>